<organism evidence="1 2">
    <name type="scientific">Phlebia brevispora</name>
    <dbReference type="NCBI Taxonomy" id="194682"/>
    <lineage>
        <taxon>Eukaryota</taxon>
        <taxon>Fungi</taxon>
        <taxon>Dikarya</taxon>
        <taxon>Basidiomycota</taxon>
        <taxon>Agaricomycotina</taxon>
        <taxon>Agaricomycetes</taxon>
        <taxon>Polyporales</taxon>
        <taxon>Meruliaceae</taxon>
        <taxon>Phlebia</taxon>
    </lineage>
</organism>
<name>A0ACC1T7U1_9APHY</name>
<evidence type="ECO:0000313" key="1">
    <source>
        <dbReference type="EMBL" id="KAJ3555205.1"/>
    </source>
</evidence>
<dbReference type="Proteomes" id="UP001148662">
    <property type="component" value="Unassembled WGS sequence"/>
</dbReference>
<protein>
    <submittedName>
        <fullName evidence="1">Uncharacterized protein</fullName>
    </submittedName>
</protein>
<gene>
    <name evidence="1" type="ORF">NM688_g2707</name>
</gene>
<keyword evidence="2" id="KW-1185">Reference proteome</keyword>
<dbReference type="EMBL" id="JANHOG010000354">
    <property type="protein sequence ID" value="KAJ3555205.1"/>
    <property type="molecule type" value="Genomic_DNA"/>
</dbReference>
<comment type="caution">
    <text evidence="1">The sequence shown here is derived from an EMBL/GenBank/DDBJ whole genome shotgun (WGS) entry which is preliminary data.</text>
</comment>
<evidence type="ECO:0000313" key="2">
    <source>
        <dbReference type="Proteomes" id="UP001148662"/>
    </source>
</evidence>
<reference evidence="1" key="1">
    <citation type="submission" date="2022-07" db="EMBL/GenBank/DDBJ databases">
        <title>Genome Sequence of Phlebia brevispora.</title>
        <authorList>
            <person name="Buettner E."/>
        </authorList>
    </citation>
    <scope>NUCLEOTIDE SEQUENCE</scope>
    <source>
        <strain evidence="1">MPL23</strain>
    </source>
</reference>
<accession>A0ACC1T7U1</accession>
<sequence>MEDLFLQVECDSDVFVQNGSTIDSTEHMIGALIPDTWYRFGWRPFAEDGSVPTGAAETWRECTNSADDMRCMPIFHKVHHRTVFRGQGSPLHKVTDLRDVFRILANTSAALEIMHNAGWLHRNLSLQSTWVDQECQVRLSDLESAKRMDNTAPPHPGRVFAKEFVALEVSSQKYCFDPTQFEKEAIFDPVVADEASPNEASPDEAAPDEAVLDEAVTEKVVPYNVVPGEATLDEAASYEVVSDERLWGCDLLKIESSEFDAEEYQRSRMLLLGLKPPPCWSFRYNPLHDLESLFWIVVYFFFMRHIAADGAPCIRTDEMNKTAQDVFRHTPLARGNLLRSVVDFQHALQLLDPRLQPICQELDVLRQALCKAYKAVEGRAYSAAAQGFRRIARRLKDASYTVHPAEESSSDPQIFVAPALLGVDVNVSRDAPASELDVRTPPRTPARKRTNSQPDRDSREIKKTRSSRH</sequence>
<proteinExistence type="predicted"/>